<dbReference type="Proteomes" id="UP001418222">
    <property type="component" value="Unassembled WGS sequence"/>
</dbReference>
<reference evidence="5 6" key="1">
    <citation type="journal article" date="2022" name="Nat. Plants">
        <title>Genomes of leafy and leafless Platanthera orchids illuminate the evolution of mycoheterotrophy.</title>
        <authorList>
            <person name="Li M.H."/>
            <person name="Liu K.W."/>
            <person name="Li Z."/>
            <person name="Lu H.C."/>
            <person name="Ye Q.L."/>
            <person name="Zhang D."/>
            <person name="Wang J.Y."/>
            <person name="Li Y.F."/>
            <person name="Zhong Z.M."/>
            <person name="Liu X."/>
            <person name="Yu X."/>
            <person name="Liu D.K."/>
            <person name="Tu X.D."/>
            <person name="Liu B."/>
            <person name="Hao Y."/>
            <person name="Liao X.Y."/>
            <person name="Jiang Y.T."/>
            <person name="Sun W.H."/>
            <person name="Chen J."/>
            <person name="Chen Y.Q."/>
            <person name="Ai Y."/>
            <person name="Zhai J.W."/>
            <person name="Wu S.S."/>
            <person name="Zhou Z."/>
            <person name="Hsiao Y.Y."/>
            <person name="Wu W.L."/>
            <person name="Chen Y.Y."/>
            <person name="Lin Y.F."/>
            <person name="Hsu J.L."/>
            <person name="Li C.Y."/>
            <person name="Wang Z.W."/>
            <person name="Zhao X."/>
            <person name="Zhong W.Y."/>
            <person name="Ma X.K."/>
            <person name="Ma L."/>
            <person name="Huang J."/>
            <person name="Chen G.Z."/>
            <person name="Huang M.Z."/>
            <person name="Huang L."/>
            <person name="Peng D.H."/>
            <person name="Luo Y.B."/>
            <person name="Zou S.Q."/>
            <person name="Chen S.P."/>
            <person name="Lan S."/>
            <person name="Tsai W.C."/>
            <person name="Van de Peer Y."/>
            <person name="Liu Z.J."/>
        </authorList>
    </citation>
    <scope>NUCLEOTIDE SEQUENCE [LARGE SCALE GENOMIC DNA]</scope>
    <source>
        <strain evidence="5">Lor287</strain>
    </source>
</reference>
<protein>
    <recommendedName>
        <fullName evidence="3">Exocyst subunit Exo70 family protein</fullName>
    </recommendedName>
</protein>
<proteinExistence type="inferred from homology"/>
<evidence type="ECO:0000313" key="5">
    <source>
        <dbReference type="EMBL" id="KAK8931176.1"/>
    </source>
</evidence>
<keyword evidence="2 3" id="KW-0813">Transport</keyword>
<dbReference type="AlphaFoldDB" id="A0AAP0B7H6"/>
<keyword evidence="3" id="KW-0268">Exocytosis</keyword>
<evidence type="ECO:0000256" key="1">
    <source>
        <dbReference type="ARBA" id="ARBA00006756"/>
    </source>
</evidence>
<dbReference type="GO" id="GO:0015031">
    <property type="term" value="P:protein transport"/>
    <property type="evidence" value="ECO:0007669"/>
    <property type="project" value="UniProtKB-KW"/>
</dbReference>
<evidence type="ECO:0000313" key="6">
    <source>
        <dbReference type="Proteomes" id="UP001418222"/>
    </source>
</evidence>
<evidence type="ECO:0000256" key="2">
    <source>
        <dbReference type="ARBA" id="ARBA00022448"/>
    </source>
</evidence>
<keyword evidence="6" id="KW-1185">Reference proteome</keyword>
<evidence type="ECO:0000259" key="4">
    <source>
        <dbReference type="Pfam" id="PF03081"/>
    </source>
</evidence>
<accession>A0AAP0B7H6</accession>
<dbReference type="Gene3D" id="1.20.1280.170">
    <property type="entry name" value="Exocyst complex component Exo70"/>
    <property type="match status" value="1"/>
</dbReference>
<dbReference type="InterPro" id="IPR016159">
    <property type="entry name" value="Cullin_repeat-like_dom_sf"/>
</dbReference>
<dbReference type="GO" id="GO:0000145">
    <property type="term" value="C:exocyst"/>
    <property type="evidence" value="ECO:0007669"/>
    <property type="project" value="InterPro"/>
</dbReference>
<dbReference type="InterPro" id="IPR046364">
    <property type="entry name" value="Exo70_C"/>
</dbReference>
<keyword evidence="3" id="KW-0653">Protein transport</keyword>
<dbReference type="Pfam" id="PF03081">
    <property type="entry name" value="Exo70_C"/>
    <property type="match status" value="1"/>
</dbReference>
<gene>
    <name evidence="5" type="ORF">KSP39_PZI016180</name>
</gene>
<dbReference type="InterPro" id="IPR004140">
    <property type="entry name" value="Exo70"/>
</dbReference>
<name>A0AAP0B7H6_9ASPA</name>
<dbReference type="PANTHER" id="PTHR12542:SF7">
    <property type="entry name" value="EXOCYST SUBUNIT EXO70 FAMILY PROTEIN"/>
    <property type="match status" value="1"/>
</dbReference>
<dbReference type="EMBL" id="JBBWWQ010000014">
    <property type="protein sequence ID" value="KAK8931176.1"/>
    <property type="molecule type" value="Genomic_DNA"/>
</dbReference>
<sequence length="77" mass="8691">MKILNFLRDEGLHVGGSFSSSSVLKSTLRDRFKSFNGGFEEVHRAQATWLVPDPRLREVLRISISAKLLPAYRAFLG</sequence>
<dbReference type="PANTHER" id="PTHR12542">
    <property type="entry name" value="EXOCYST COMPLEX PROTEIN EXO70"/>
    <property type="match status" value="1"/>
</dbReference>
<dbReference type="GO" id="GO:0005546">
    <property type="term" value="F:phosphatidylinositol-4,5-bisphosphate binding"/>
    <property type="evidence" value="ECO:0007669"/>
    <property type="project" value="InterPro"/>
</dbReference>
<organism evidence="5 6">
    <name type="scientific">Platanthera zijinensis</name>
    <dbReference type="NCBI Taxonomy" id="2320716"/>
    <lineage>
        <taxon>Eukaryota</taxon>
        <taxon>Viridiplantae</taxon>
        <taxon>Streptophyta</taxon>
        <taxon>Embryophyta</taxon>
        <taxon>Tracheophyta</taxon>
        <taxon>Spermatophyta</taxon>
        <taxon>Magnoliopsida</taxon>
        <taxon>Liliopsida</taxon>
        <taxon>Asparagales</taxon>
        <taxon>Orchidaceae</taxon>
        <taxon>Orchidoideae</taxon>
        <taxon>Orchideae</taxon>
        <taxon>Orchidinae</taxon>
        <taxon>Platanthera</taxon>
    </lineage>
</organism>
<feature type="domain" description="Exocyst complex subunit Exo70 C-terminal" evidence="4">
    <location>
        <begin position="2"/>
        <end position="77"/>
    </location>
</feature>
<evidence type="ECO:0000256" key="3">
    <source>
        <dbReference type="RuleBase" id="RU365026"/>
    </source>
</evidence>
<dbReference type="SUPFAM" id="SSF74788">
    <property type="entry name" value="Cullin repeat-like"/>
    <property type="match status" value="1"/>
</dbReference>
<dbReference type="GO" id="GO:0006887">
    <property type="term" value="P:exocytosis"/>
    <property type="evidence" value="ECO:0007669"/>
    <property type="project" value="UniProtKB-KW"/>
</dbReference>
<comment type="caution">
    <text evidence="5">The sequence shown here is derived from an EMBL/GenBank/DDBJ whole genome shotgun (WGS) entry which is preliminary data.</text>
</comment>
<comment type="similarity">
    <text evidence="1 3">Belongs to the EXO70 family.</text>
</comment>
<comment type="function">
    <text evidence="3">Component of the exocyst complex.</text>
</comment>